<evidence type="ECO:0000313" key="2">
    <source>
        <dbReference type="EMBL" id="KIO22556.1"/>
    </source>
</evidence>
<dbReference type="InterPro" id="IPR001810">
    <property type="entry name" value="F-box_dom"/>
</dbReference>
<organism evidence="2 3">
    <name type="scientific">Tulasnella calospora MUT 4182</name>
    <dbReference type="NCBI Taxonomy" id="1051891"/>
    <lineage>
        <taxon>Eukaryota</taxon>
        <taxon>Fungi</taxon>
        <taxon>Dikarya</taxon>
        <taxon>Basidiomycota</taxon>
        <taxon>Agaricomycotina</taxon>
        <taxon>Agaricomycetes</taxon>
        <taxon>Cantharellales</taxon>
        <taxon>Tulasnellaceae</taxon>
        <taxon>Tulasnella</taxon>
    </lineage>
</organism>
<dbReference type="HOGENOM" id="CLU_532306_0_0_1"/>
<dbReference type="Proteomes" id="UP000054248">
    <property type="component" value="Unassembled WGS sequence"/>
</dbReference>
<proteinExistence type="predicted"/>
<evidence type="ECO:0000259" key="1">
    <source>
        <dbReference type="Pfam" id="PF12937"/>
    </source>
</evidence>
<dbReference type="InterPro" id="IPR032675">
    <property type="entry name" value="LRR_dom_sf"/>
</dbReference>
<sequence>MASSINKLRCLNDALPIHQLPIELLLSIFEYVLRTGAAASIYNRRICALSGVCARWFLLIQHSPALWTTVAVSIKEEGLSKILERSSGRLIDVEYEPQDGETLRYAEGSFMEPFNILSSTTGRWRTLILETRHYSGDRPSEFLQFPAPNLERLVFRNNNVWDMKDVELFGGHCPNLKHIHLDRAECKWSQAAFKGLESLELSYLSFDTIEPILDVIRDISLLERLEIHDCDVREDVPANTKPVSLPNLQFLRAEFDDYGLIYATKQLLNHISAPPPCPLYVSLADYEDGEDSFVDTFCEWLFGRQTKEVLEGLESFNLGFGVSEDDLKDLLSFELHSGSAKIRGGVRAFRVENVQYILEYIQGLFQRSHSSKPFTKLRLSGRGVELLNDSRLITPFKDLPPITHLELVEPVWSLRKPSKDVHNGSELRTASPFSTVKSFLLREVSPDDTLDIVLGALGDPRARSHSMSELRVGNLDHVEVHVEETDFIKVEAVVEVLRNDSRIGKVDLYVAL</sequence>
<dbReference type="AlphaFoldDB" id="A0A0C3QBL6"/>
<dbReference type="SUPFAM" id="SSF52047">
    <property type="entry name" value="RNI-like"/>
    <property type="match status" value="1"/>
</dbReference>
<evidence type="ECO:0000313" key="3">
    <source>
        <dbReference type="Proteomes" id="UP000054248"/>
    </source>
</evidence>
<gene>
    <name evidence="2" type="ORF">M407DRAFT_27954</name>
</gene>
<keyword evidence="3" id="KW-1185">Reference proteome</keyword>
<protein>
    <recommendedName>
        <fullName evidence="1">F-box domain-containing protein</fullName>
    </recommendedName>
</protein>
<reference evidence="3" key="2">
    <citation type="submission" date="2015-01" db="EMBL/GenBank/DDBJ databases">
        <title>Evolutionary Origins and Diversification of the Mycorrhizal Mutualists.</title>
        <authorList>
            <consortium name="DOE Joint Genome Institute"/>
            <consortium name="Mycorrhizal Genomics Consortium"/>
            <person name="Kohler A."/>
            <person name="Kuo A."/>
            <person name="Nagy L.G."/>
            <person name="Floudas D."/>
            <person name="Copeland A."/>
            <person name="Barry K.W."/>
            <person name="Cichocki N."/>
            <person name="Veneault-Fourrey C."/>
            <person name="LaButti K."/>
            <person name="Lindquist E.A."/>
            <person name="Lipzen A."/>
            <person name="Lundell T."/>
            <person name="Morin E."/>
            <person name="Murat C."/>
            <person name="Riley R."/>
            <person name="Ohm R."/>
            <person name="Sun H."/>
            <person name="Tunlid A."/>
            <person name="Henrissat B."/>
            <person name="Grigoriev I.V."/>
            <person name="Hibbett D.S."/>
            <person name="Martin F."/>
        </authorList>
    </citation>
    <scope>NUCLEOTIDE SEQUENCE [LARGE SCALE GENOMIC DNA]</scope>
    <source>
        <strain evidence="3">MUT 4182</strain>
    </source>
</reference>
<dbReference type="EMBL" id="KN823107">
    <property type="protein sequence ID" value="KIO22556.1"/>
    <property type="molecule type" value="Genomic_DNA"/>
</dbReference>
<dbReference type="Gene3D" id="3.80.10.10">
    <property type="entry name" value="Ribonuclease Inhibitor"/>
    <property type="match status" value="1"/>
</dbReference>
<dbReference type="Gene3D" id="1.20.1280.50">
    <property type="match status" value="1"/>
</dbReference>
<feature type="domain" description="F-box" evidence="1">
    <location>
        <begin position="17"/>
        <end position="70"/>
    </location>
</feature>
<dbReference type="Pfam" id="PF12937">
    <property type="entry name" value="F-box-like"/>
    <property type="match status" value="1"/>
</dbReference>
<dbReference type="OrthoDB" id="3221235at2759"/>
<dbReference type="STRING" id="1051891.A0A0C3QBL6"/>
<accession>A0A0C3QBL6</accession>
<reference evidence="2 3" key="1">
    <citation type="submission" date="2014-04" db="EMBL/GenBank/DDBJ databases">
        <authorList>
            <consortium name="DOE Joint Genome Institute"/>
            <person name="Kuo A."/>
            <person name="Girlanda M."/>
            <person name="Perotto S."/>
            <person name="Kohler A."/>
            <person name="Nagy L.G."/>
            <person name="Floudas D."/>
            <person name="Copeland A."/>
            <person name="Barry K.W."/>
            <person name="Cichocki N."/>
            <person name="Veneault-Fourrey C."/>
            <person name="LaButti K."/>
            <person name="Lindquist E.A."/>
            <person name="Lipzen A."/>
            <person name="Lundell T."/>
            <person name="Morin E."/>
            <person name="Murat C."/>
            <person name="Sun H."/>
            <person name="Tunlid A."/>
            <person name="Henrissat B."/>
            <person name="Grigoriev I.V."/>
            <person name="Hibbett D.S."/>
            <person name="Martin F."/>
            <person name="Nordberg H.P."/>
            <person name="Cantor M.N."/>
            <person name="Hua S.X."/>
        </authorList>
    </citation>
    <scope>NUCLEOTIDE SEQUENCE [LARGE SCALE GENOMIC DNA]</scope>
    <source>
        <strain evidence="2 3">MUT 4182</strain>
    </source>
</reference>
<name>A0A0C3QBL6_9AGAM</name>